<accession>A0A1U7PN71</accession>
<evidence type="ECO:0000256" key="1">
    <source>
        <dbReference type="ARBA" id="ARBA00004651"/>
    </source>
</evidence>
<dbReference type="InterPro" id="IPR007208">
    <property type="entry name" value="MrpF/PhaF-like"/>
</dbReference>
<reference evidence="11" key="1">
    <citation type="submission" date="2017-01" db="EMBL/GenBank/DDBJ databases">
        <authorList>
            <person name="Varghese N."/>
            <person name="Submissions S."/>
        </authorList>
    </citation>
    <scope>NUCLEOTIDE SEQUENCE [LARGE SCALE GENOMIC DNA]</scope>
    <source>
        <strain evidence="11">MNA4</strain>
    </source>
</reference>
<dbReference type="PANTHER" id="PTHR34702">
    <property type="entry name" value="NA(+)/H(+) ANTIPORTER SUBUNIT F1"/>
    <property type="match status" value="1"/>
</dbReference>
<comment type="similarity">
    <text evidence="2 8">Belongs to the CPA3 antiporters (TC 2.A.63) subunit F family.</text>
</comment>
<evidence type="ECO:0000313" key="10">
    <source>
        <dbReference type="EMBL" id="SIT92022.1"/>
    </source>
</evidence>
<dbReference type="OrthoDB" id="9799958at2"/>
<evidence type="ECO:0000256" key="3">
    <source>
        <dbReference type="ARBA" id="ARBA00022448"/>
    </source>
</evidence>
<feature type="transmembrane region" description="Helical" evidence="9">
    <location>
        <begin position="36"/>
        <end position="56"/>
    </location>
</feature>
<name>A0A1U7PN71_9BACI</name>
<dbReference type="GO" id="GO:0015385">
    <property type="term" value="F:sodium:proton antiporter activity"/>
    <property type="evidence" value="ECO:0007669"/>
    <property type="project" value="TreeGrafter"/>
</dbReference>
<dbReference type="NCBIfam" id="NF009248">
    <property type="entry name" value="PRK12600.1"/>
    <property type="match status" value="1"/>
</dbReference>
<keyword evidence="8" id="KW-0406">Ion transport</keyword>
<dbReference type="EMBL" id="FTPL01000004">
    <property type="protein sequence ID" value="SIT92022.1"/>
    <property type="molecule type" value="Genomic_DNA"/>
</dbReference>
<keyword evidence="5 9" id="KW-0812">Transmembrane</keyword>
<evidence type="ECO:0000256" key="8">
    <source>
        <dbReference type="PIRNR" id="PIRNR028784"/>
    </source>
</evidence>
<keyword evidence="11" id="KW-1185">Reference proteome</keyword>
<dbReference type="GO" id="GO:0005886">
    <property type="term" value="C:plasma membrane"/>
    <property type="evidence" value="ECO:0007669"/>
    <property type="project" value="UniProtKB-SubCell"/>
</dbReference>
<comment type="subcellular location">
    <subcellularLocation>
        <location evidence="1 8">Cell membrane</location>
        <topology evidence="1 8">Multi-pass membrane protein</topology>
    </subcellularLocation>
</comment>
<dbReference type="RefSeq" id="WP_076759713.1">
    <property type="nucleotide sequence ID" value="NZ_FTPL01000004.1"/>
</dbReference>
<evidence type="ECO:0000313" key="11">
    <source>
        <dbReference type="Proteomes" id="UP000187550"/>
    </source>
</evidence>
<organism evidence="10 11">
    <name type="scientific">Edaphobacillus lindanitolerans</name>
    <dbReference type="NCBI Taxonomy" id="550447"/>
    <lineage>
        <taxon>Bacteria</taxon>
        <taxon>Bacillati</taxon>
        <taxon>Bacillota</taxon>
        <taxon>Bacilli</taxon>
        <taxon>Bacillales</taxon>
        <taxon>Bacillaceae</taxon>
        <taxon>Edaphobacillus</taxon>
    </lineage>
</organism>
<dbReference type="STRING" id="550447.SAMN05428946_2775"/>
<keyword evidence="7 8" id="KW-0472">Membrane</keyword>
<dbReference type="Proteomes" id="UP000187550">
    <property type="component" value="Unassembled WGS sequence"/>
</dbReference>
<evidence type="ECO:0000256" key="9">
    <source>
        <dbReference type="SAM" id="Phobius"/>
    </source>
</evidence>
<evidence type="ECO:0000256" key="6">
    <source>
        <dbReference type="ARBA" id="ARBA00022989"/>
    </source>
</evidence>
<dbReference type="Pfam" id="PF04066">
    <property type="entry name" value="MrpF_PhaF"/>
    <property type="match status" value="1"/>
</dbReference>
<dbReference type="PIRSF" id="PIRSF028784">
    <property type="entry name" value="MrpF"/>
    <property type="match status" value="1"/>
</dbReference>
<dbReference type="PANTHER" id="PTHR34702:SF1">
    <property type="entry name" value="NA(+)_H(+) ANTIPORTER SUBUNIT F"/>
    <property type="match status" value="1"/>
</dbReference>
<keyword evidence="3 8" id="KW-0813">Transport</keyword>
<dbReference type="AlphaFoldDB" id="A0A1U7PN71"/>
<keyword evidence="8" id="KW-0050">Antiport</keyword>
<feature type="transmembrane region" description="Helical" evidence="9">
    <location>
        <begin position="62"/>
        <end position="81"/>
    </location>
</feature>
<proteinExistence type="inferred from homology"/>
<feature type="transmembrane region" description="Helical" evidence="9">
    <location>
        <begin position="6"/>
        <end position="24"/>
    </location>
</feature>
<sequence length="93" mass="10223">MKILFWIALVFVVISMALFVYRLIKGPTAPDRVIALDAVGVTLISMIGLLSVLVGTNFYLEIILLLAILSFIGTVAFSKFIEKGEIFDRGNSD</sequence>
<evidence type="ECO:0000256" key="2">
    <source>
        <dbReference type="ARBA" id="ARBA00009212"/>
    </source>
</evidence>
<keyword evidence="6 9" id="KW-1133">Transmembrane helix</keyword>
<evidence type="ECO:0000256" key="7">
    <source>
        <dbReference type="ARBA" id="ARBA00023136"/>
    </source>
</evidence>
<gene>
    <name evidence="10" type="ORF">SAMN05428946_2775</name>
</gene>
<keyword evidence="4 8" id="KW-1003">Cell membrane</keyword>
<evidence type="ECO:0000256" key="4">
    <source>
        <dbReference type="ARBA" id="ARBA00022475"/>
    </source>
</evidence>
<evidence type="ECO:0000256" key="5">
    <source>
        <dbReference type="ARBA" id="ARBA00022692"/>
    </source>
</evidence>
<protein>
    <submittedName>
        <fullName evidence="10">Multisubunit sodium/proton antiporter, MrpF subunit</fullName>
    </submittedName>
</protein>